<feature type="region of interest" description="Disordered" evidence="5">
    <location>
        <begin position="1"/>
        <end position="26"/>
    </location>
</feature>
<dbReference type="Proteomes" id="UP001157974">
    <property type="component" value="Unassembled WGS sequence"/>
</dbReference>
<dbReference type="PANTHER" id="PTHR13093">
    <property type="entry name" value="ZINC FINGER HIT DOMAIN CONTAINING PROTEIN 1"/>
    <property type="match status" value="1"/>
</dbReference>
<evidence type="ECO:0000256" key="2">
    <source>
        <dbReference type="ARBA" id="ARBA00022771"/>
    </source>
</evidence>
<sequence length="182" mass="20784">MAVEGLDEVVPISSAGRGKREGRTRKLSKRVDVVDLARRDELRLQRLDALEKDNYVEEVQDVKDDEYDPLLDDDEAEPVKVSSKRRKTGRKRTEIIPQQGSKKPGIHRKNASLFELDLTEEWSANVPLYLSITAKPSRTPARAFCSVCGYCSKYKCTRCGSRYCSRKCLRVHSDTRCLKFLS</sequence>
<feature type="domain" description="HIT-type" evidence="6">
    <location>
        <begin position="145"/>
        <end position="177"/>
    </location>
</feature>
<dbReference type="Gene3D" id="3.30.60.190">
    <property type="match status" value="1"/>
</dbReference>
<feature type="region of interest" description="Disordered" evidence="5">
    <location>
        <begin position="61"/>
        <end position="105"/>
    </location>
</feature>
<dbReference type="Pfam" id="PF04438">
    <property type="entry name" value="zf-HIT"/>
    <property type="match status" value="1"/>
</dbReference>
<keyword evidence="8" id="KW-1185">Reference proteome</keyword>
<proteinExistence type="predicted"/>
<organism evidence="7 8">
    <name type="scientific">Rhodosorus marinus</name>
    <dbReference type="NCBI Taxonomy" id="101924"/>
    <lineage>
        <taxon>Eukaryota</taxon>
        <taxon>Rhodophyta</taxon>
        <taxon>Stylonematophyceae</taxon>
        <taxon>Stylonematales</taxon>
        <taxon>Stylonemataceae</taxon>
        <taxon>Rhodosorus</taxon>
    </lineage>
</organism>
<keyword evidence="3" id="KW-0862">Zinc</keyword>
<dbReference type="PROSITE" id="PS51083">
    <property type="entry name" value="ZF_HIT"/>
    <property type="match status" value="1"/>
</dbReference>
<evidence type="ECO:0000313" key="8">
    <source>
        <dbReference type="Proteomes" id="UP001157974"/>
    </source>
</evidence>
<dbReference type="SUPFAM" id="SSF144232">
    <property type="entry name" value="HIT/MYND zinc finger-like"/>
    <property type="match status" value="1"/>
</dbReference>
<name>A0AAV8UVZ0_9RHOD</name>
<dbReference type="EMBL" id="JAMWBK010000005">
    <property type="protein sequence ID" value="KAJ8905273.1"/>
    <property type="molecule type" value="Genomic_DNA"/>
</dbReference>
<dbReference type="InterPro" id="IPR039723">
    <property type="entry name" value="Vps71/ZNHIT1"/>
</dbReference>
<evidence type="ECO:0000256" key="5">
    <source>
        <dbReference type="SAM" id="MobiDB-lite"/>
    </source>
</evidence>
<evidence type="ECO:0000259" key="6">
    <source>
        <dbReference type="PROSITE" id="PS51083"/>
    </source>
</evidence>
<evidence type="ECO:0000256" key="3">
    <source>
        <dbReference type="ARBA" id="ARBA00022833"/>
    </source>
</evidence>
<accession>A0AAV8UVZ0</accession>
<evidence type="ECO:0000256" key="4">
    <source>
        <dbReference type="PROSITE-ProRule" id="PRU00453"/>
    </source>
</evidence>
<protein>
    <recommendedName>
        <fullName evidence="6">HIT-type domain-containing protein</fullName>
    </recommendedName>
</protein>
<evidence type="ECO:0000313" key="7">
    <source>
        <dbReference type="EMBL" id="KAJ8905273.1"/>
    </source>
</evidence>
<comment type="caution">
    <text evidence="7">The sequence shown here is derived from an EMBL/GenBank/DDBJ whole genome shotgun (WGS) entry which is preliminary data.</text>
</comment>
<dbReference type="GO" id="GO:0008270">
    <property type="term" value="F:zinc ion binding"/>
    <property type="evidence" value="ECO:0007669"/>
    <property type="project" value="UniProtKB-UniRule"/>
</dbReference>
<reference evidence="7 8" key="1">
    <citation type="journal article" date="2023" name="Nat. Commun.">
        <title>Origin of minicircular mitochondrial genomes in red algae.</title>
        <authorList>
            <person name="Lee Y."/>
            <person name="Cho C.H."/>
            <person name="Lee Y.M."/>
            <person name="Park S.I."/>
            <person name="Yang J.H."/>
            <person name="West J.A."/>
            <person name="Bhattacharya D."/>
            <person name="Yoon H.S."/>
        </authorList>
    </citation>
    <scope>NUCLEOTIDE SEQUENCE [LARGE SCALE GENOMIC DNA]</scope>
    <source>
        <strain evidence="7 8">CCMP1338</strain>
        <tissue evidence="7">Whole cell</tissue>
    </source>
</reference>
<dbReference type="GO" id="GO:0005634">
    <property type="term" value="C:nucleus"/>
    <property type="evidence" value="ECO:0007669"/>
    <property type="project" value="UniProtKB-ARBA"/>
</dbReference>
<evidence type="ECO:0000256" key="1">
    <source>
        <dbReference type="ARBA" id="ARBA00022723"/>
    </source>
</evidence>
<gene>
    <name evidence="7" type="ORF">NDN08_001780</name>
</gene>
<dbReference type="InterPro" id="IPR007529">
    <property type="entry name" value="Znf_HIT"/>
</dbReference>
<dbReference type="CDD" id="cd21437">
    <property type="entry name" value="zf-HIT_ZNHIT1_like"/>
    <property type="match status" value="1"/>
</dbReference>
<feature type="compositionally biased region" description="Acidic residues" evidence="5">
    <location>
        <begin position="61"/>
        <end position="76"/>
    </location>
</feature>
<keyword evidence="2 4" id="KW-0863">Zinc-finger</keyword>
<keyword evidence="1" id="KW-0479">Metal-binding</keyword>
<dbReference type="GO" id="GO:0006338">
    <property type="term" value="P:chromatin remodeling"/>
    <property type="evidence" value="ECO:0007669"/>
    <property type="project" value="InterPro"/>
</dbReference>
<dbReference type="AlphaFoldDB" id="A0AAV8UVZ0"/>